<accession>A0A3R8QP62</accession>
<evidence type="ECO:0000313" key="3">
    <source>
        <dbReference type="EMBL" id="RRO87956.1"/>
    </source>
</evidence>
<dbReference type="Pfam" id="PF09754">
    <property type="entry name" value="PAC2"/>
    <property type="match status" value="1"/>
</dbReference>
<protein>
    <submittedName>
        <fullName evidence="3">Proteasome protein</fullName>
    </submittedName>
</protein>
<dbReference type="RefSeq" id="WP_125172599.1">
    <property type="nucleotide sequence ID" value="NZ_JAUKFU010000012.1"/>
</dbReference>
<dbReference type="SUPFAM" id="SSF159659">
    <property type="entry name" value="Cgl1923-like"/>
    <property type="match status" value="1"/>
</dbReference>
<evidence type="ECO:0000256" key="2">
    <source>
        <dbReference type="SAM" id="MobiDB-lite"/>
    </source>
</evidence>
<reference evidence="3 4" key="1">
    <citation type="submission" date="2018-01" db="EMBL/GenBank/DDBJ databases">
        <title>Twenty Corynebacterium bovis Genomes.</title>
        <authorList>
            <person name="Gulvik C.A."/>
        </authorList>
    </citation>
    <scope>NUCLEOTIDE SEQUENCE [LARGE SCALE GENOMIC DNA]</scope>
    <source>
        <strain evidence="3 4">F6900</strain>
    </source>
</reference>
<feature type="region of interest" description="Disordered" evidence="2">
    <location>
        <begin position="306"/>
        <end position="368"/>
    </location>
</feature>
<dbReference type="Gene3D" id="1.10.287.100">
    <property type="match status" value="1"/>
</dbReference>
<dbReference type="InterPro" id="IPR008492">
    <property type="entry name" value="Rv2714-like"/>
</dbReference>
<dbReference type="EMBL" id="PQNK01000001">
    <property type="protein sequence ID" value="RRO87956.1"/>
    <property type="molecule type" value="Genomic_DNA"/>
</dbReference>
<feature type="compositionally biased region" description="Low complexity" evidence="2">
    <location>
        <begin position="323"/>
        <end position="333"/>
    </location>
</feature>
<dbReference type="Gene3D" id="3.40.50.10900">
    <property type="entry name" value="PAC-like subunit"/>
    <property type="match status" value="1"/>
</dbReference>
<dbReference type="Proteomes" id="UP000276526">
    <property type="component" value="Unassembled WGS sequence"/>
</dbReference>
<evidence type="ECO:0000313" key="4">
    <source>
        <dbReference type="Proteomes" id="UP000276526"/>
    </source>
</evidence>
<dbReference type="AlphaFoldDB" id="A0A3R8QP62"/>
<comment type="caution">
    <text evidence="3">The sequence shown here is derived from an EMBL/GenBank/DDBJ whole genome shotgun (WGS) entry which is preliminary data.</text>
</comment>
<keyword evidence="3" id="KW-0647">Proteasome</keyword>
<dbReference type="InterPro" id="IPR019151">
    <property type="entry name" value="Proteasome_assmbl_chaperone_2"/>
</dbReference>
<feature type="coiled-coil region" evidence="1">
    <location>
        <begin position="230"/>
        <end position="278"/>
    </location>
</feature>
<organism evidence="3 4">
    <name type="scientific">Corynebacterium bovis</name>
    <dbReference type="NCBI Taxonomy" id="36808"/>
    <lineage>
        <taxon>Bacteria</taxon>
        <taxon>Bacillati</taxon>
        <taxon>Actinomycetota</taxon>
        <taxon>Actinomycetes</taxon>
        <taxon>Mycobacteriales</taxon>
        <taxon>Corynebacteriaceae</taxon>
        <taxon>Corynebacterium</taxon>
    </lineage>
</organism>
<proteinExistence type="predicted"/>
<name>A0A3R8QP62_9CORY</name>
<dbReference type="InterPro" id="IPR038389">
    <property type="entry name" value="PSMG2_sf"/>
</dbReference>
<keyword evidence="1" id="KW-0175">Coiled coil</keyword>
<dbReference type="GO" id="GO:0000502">
    <property type="term" value="C:proteasome complex"/>
    <property type="evidence" value="ECO:0007669"/>
    <property type="project" value="UniProtKB-KW"/>
</dbReference>
<sequence>MSENNRMYELEYPAPIGRQANGDGVTLIVALQGYADAGQAVQQSGVHLLQALEHSPVATFDVDELIDYRSRRPGVTIDHDRLAHHEELSLSLHALRDTEDAPFLLLTGPEPDLRWNAFAAAVADLAARTNVTKVVSLYSAPMTVPHTRPLVVSAHSSNPELVTGLQTWESRLIVPGSAALEIELAVSRRDIDAVGLTAHVPHYISASDYPEATYGLLRATETVSGLHLPLRALEADMERIREQLTEQVEDSHEIAAVVSALEKQYDDEAARIRRRRENTLLGPGEHIPSGDELGAEFERFLADVADRGTGDDDGADPSTGGVSDADGPGAGPSDADRDDDTPSDGGRPGDRRDASDDDPGETGPDGTE</sequence>
<gene>
    <name evidence="3" type="ORF">CXF48_00915</name>
</gene>
<evidence type="ECO:0000256" key="1">
    <source>
        <dbReference type="SAM" id="Coils"/>
    </source>
</evidence>
<dbReference type="PIRSF" id="PIRSF028754">
    <property type="entry name" value="UCP028754"/>
    <property type="match status" value="1"/>
</dbReference>